<dbReference type="InterPro" id="IPR013126">
    <property type="entry name" value="Hsp_70_fam"/>
</dbReference>
<comment type="similarity">
    <text evidence="1">Belongs to the heat shock protein 70 family.</text>
</comment>
<proteinExistence type="inferred from homology"/>
<dbReference type="Pfam" id="PF00012">
    <property type="entry name" value="HSP70"/>
    <property type="match status" value="2"/>
</dbReference>
<evidence type="ECO:0000256" key="1">
    <source>
        <dbReference type="ARBA" id="ARBA00007381"/>
    </source>
</evidence>
<keyword evidence="5" id="KW-1185">Reference proteome</keyword>
<dbReference type="AlphaFoldDB" id="A0A0F5FP68"/>
<keyword evidence="3" id="KW-0067">ATP-binding</keyword>
<dbReference type="Gene3D" id="3.30.420.40">
    <property type="match status" value="2"/>
</dbReference>
<dbReference type="InterPro" id="IPR043129">
    <property type="entry name" value="ATPase_NBD"/>
</dbReference>
<dbReference type="PATRIC" id="fig|443610.3.peg.1687"/>
<dbReference type="PANTHER" id="PTHR19375">
    <property type="entry name" value="HEAT SHOCK PROTEIN 70KDA"/>
    <property type="match status" value="1"/>
</dbReference>
<evidence type="ECO:0000313" key="4">
    <source>
        <dbReference type="EMBL" id="KKB10631.1"/>
    </source>
</evidence>
<dbReference type="OrthoDB" id="9807934at2"/>
<evidence type="ECO:0000256" key="2">
    <source>
        <dbReference type="ARBA" id="ARBA00022741"/>
    </source>
</evidence>
<keyword evidence="2" id="KW-0547">Nucleotide-binding</keyword>
<dbReference type="PROSITE" id="PS00329">
    <property type="entry name" value="HSP70_2"/>
    <property type="match status" value="1"/>
</dbReference>
<dbReference type="Gene3D" id="3.90.640.10">
    <property type="entry name" value="Actin, Chain A, domain 4"/>
    <property type="match status" value="1"/>
</dbReference>
<accession>A0A0F5FP68</accession>
<dbReference type="Proteomes" id="UP000033632">
    <property type="component" value="Unassembled WGS sequence"/>
</dbReference>
<organism evidence="4 5">
    <name type="scientific">Devosia geojensis</name>
    <dbReference type="NCBI Taxonomy" id="443610"/>
    <lineage>
        <taxon>Bacteria</taxon>
        <taxon>Pseudomonadati</taxon>
        <taxon>Pseudomonadota</taxon>
        <taxon>Alphaproteobacteria</taxon>
        <taxon>Hyphomicrobiales</taxon>
        <taxon>Devosiaceae</taxon>
        <taxon>Devosia</taxon>
    </lineage>
</organism>
<name>A0A0F5FP68_9HYPH</name>
<dbReference type="PROSITE" id="PS01036">
    <property type="entry name" value="HSP70_3"/>
    <property type="match status" value="1"/>
</dbReference>
<evidence type="ECO:0000256" key="3">
    <source>
        <dbReference type="ARBA" id="ARBA00022840"/>
    </source>
</evidence>
<dbReference type="EMBL" id="JZEX01000142">
    <property type="protein sequence ID" value="KKB10631.1"/>
    <property type="molecule type" value="Genomic_DNA"/>
</dbReference>
<gene>
    <name evidence="4" type="ORF">VE25_16955</name>
</gene>
<dbReference type="GO" id="GO:0140662">
    <property type="term" value="F:ATP-dependent protein folding chaperone"/>
    <property type="evidence" value="ECO:0007669"/>
    <property type="project" value="InterPro"/>
</dbReference>
<dbReference type="RefSeq" id="WP_046109843.1">
    <property type="nucleotide sequence ID" value="NZ_JZEX01000142.1"/>
</dbReference>
<dbReference type="InterPro" id="IPR042054">
    <property type="entry name" value="YegD-like"/>
</dbReference>
<dbReference type="STRING" id="443610.VE25_16955"/>
<evidence type="ECO:0000313" key="5">
    <source>
        <dbReference type="Proteomes" id="UP000033632"/>
    </source>
</evidence>
<reference evidence="4 5" key="1">
    <citation type="submission" date="2015-03" db="EMBL/GenBank/DDBJ databases">
        <authorList>
            <person name="Hassan Y.I."/>
            <person name="Lepp D."/>
            <person name="Li X.-Z."/>
            <person name="Zhou T."/>
        </authorList>
    </citation>
    <scope>NUCLEOTIDE SEQUENCE [LARGE SCALE GENOMIC DNA]</scope>
    <source>
        <strain evidence="4 5">BD-c194</strain>
    </source>
</reference>
<protein>
    <submittedName>
        <fullName evidence="4">Heat-shock protein</fullName>
    </submittedName>
</protein>
<sequence>MTRACGLDFGTSNSTLGMAGANGPRLLPLEADKVTIPSVLFFGFEDDAIHFGREAVGEYVSGADGRLMRSLKSVLGTGLIGDTTRVKKKTYGFLDILGIFIGEMKRRAETAAGEALDSVVMGRPVHFVDDDPKADAEAQGQLERAARGQGFAHVEFQFEPIAAALDYERQVTREHLALIVDLGGGTSDFSLVRVSPERRAAEERGADILATAGVHIGGTDFDRLLAMGRIMPELGLGTQTSDGKRYLPTAPYYDLSTWHRINRLYSAHAHRELTETRREAERPDLVDKMIDVVEERAGHRLIGEVEEAKIALSGHDGYGFRFAVREAVIEAELRVEHLADAIADSVERIAATAAETLRRAGTTVGDVDGLILTGGSTQVPAVLRRLSAMFPDAQVIRTDVLGSVGLGLAIESARRFGG</sequence>
<dbReference type="SUPFAM" id="SSF53067">
    <property type="entry name" value="Actin-like ATPase domain"/>
    <property type="match status" value="2"/>
</dbReference>
<dbReference type="GO" id="GO:0005524">
    <property type="term" value="F:ATP binding"/>
    <property type="evidence" value="ECO:0007669"/>
    <property type="project" value="UniProtKB-KW"/>
</dbReference>
<dbReference type="CDD" id="cd10231">
    <property type="entry name" value="ASKHA_NBD_HSP70_YegD-like"/>
    <property type="match status" value="1"/>
</dbReference>
<dbReference type="InterPro" id="IPR018181">
    <property type="entry name" value="Heat_shock_70_CS"/>
</dbReference>
<comment type="caution">
    <text evidence="4">The sequence shown here is derived from an EMBL/GenBank/DDBJ whole genome shotgun (WGS) entry which is preliminary data.</text>
</comment>